<dbReference type="AlphaFoldDB" id="A0A552WX49"/>
<comment type="caution">
    <text evidence="3">The sequence shown here is derived from an EMBL/GenBank/DDBJ whole genome shotgun (WGS) entry which is preliminary data.</text>
</comment>
<feature type="domain" description="Serine aminopeptidase S33" evidence="2">
    <location>
        <begin position="84"/>
        <end position="280"/>
    </location>
</feature>
<evidence type="ECO:0000313" key="4">
    <source>
        <dbReference type="Proteomes" id="UP000318693"/>
    </source>
</evidence>
<gene>
    <name evidence="3" type="ORF">FJ693_01670</name>
</gene>
<keyword evidence="3" id="KW-0378">Hydrolase</keyword>
<dbReference type="SUPFAM" id="SSF53474">
    <property type="entry name" value="alpha/beta-Hydrolases"/>
    <property type="match status" value="1"/>
</dbReference>
<organism evidence="3 4">
    <name type="scientific">Georgenia yuyongxinii</name>
    <dbReference type="NCBI Taxonomy" id="2589797"/>
    <lineage>
        <taxon>Bacteria</taxon>
        <taxon>Bacillati</taxon>
        <taxon>Actinomycetota</taxon>
        <taxon>Actinomycetes</taxon>
        <taxon>Micrococcales</taxon>
        <taxon>Bogoriellaceae</taxon>
        <taxon>Georgenia</taxon>
    </lineage>
</organism>
<protein>
    <submittedName>
        <fullName evidence="3">Alpha/beta hydrolase</fullName>
    </submittedName>
</protein>
<dbReference type="InterPro" id="IPR022742">
    <property type="entry name" value="Hydrolase_4"/>
</dbReference>
<accession>A0A552WX49</accession>
<dbReference type="GO" id="GO:0016787">
    <property type="term" value="F:hydrolase activity"/>
    <property type="evidence" value="ECO:0007669"/>
    <property type="project" value="UniProtKB-KW"/>
</dbReference>
<feature type="region of interest" description="Disordered" evidence="1">
    <location>
        <begin position="1"/>
        <end position="40"/>
    </location>
</feature>
<evidence type="ECO:0000259" key="2">
    <source>
        <dbReference type="Pfam" id="PF12146"/>
    </source>
</evidence>
<dbReference type="Proteomes" id="UP000318693">
    <property type="component" value="Unassembled WGS sequence"/>
</dbReference>
<keyword evidence="4" id="KW-1185">Reference proteome</keyword>
<evidence type="ECO:0000313" key="3">
    <source>
        <dbReference type="EMBL" id="TRW47236.1"/>
    </source>
</evidence>
<evidence type="ECO:0000256" key="1">
    <source>
        <dbReference type="SAM" id="MobiDB-lite"/>
    </source>
</evidence>
<dbReference type="Gene3D" id="3.40.50.1820">
    <property type="entry name" value="alpha/beta hydrolase"/>
    <property type="match status" value="1"/>
</dbReference>
<dbReference type="EMBL" id="VJXR01000003">
    <property type="protein sequence ID" value="TRW47236.1"/>
    <property type="molecule type" value="Genomic_DNA"/>
</dbReference>
<reference evidence="3 4" key="1">
    <citation type="submission" date="2019-07" db="EMBL/GenBank/DDBJ databases">
        <title>Georgenia wutianyii sp. nov. and Georgenia *** sp. nov. isolated from plateau pika (Ochotona curzoniae) in the Qinghai-Tibet plateau of China.</title>
        <authorList>
            <person name="Tian Z."/>
        </authorList>
    </citation>
    <scope>NUCLEOTIDE SEQUENCE [LARGE SCALE GENOMIC DNA]</scope>
    <source>
        <strain evidence="3 4">Z446</strain>
    </source>
</reference>
<name>A0A552WX49_9MICO</name>
<dbReference type="Pfam" id="PF12146">
    <property type="entry name" value="Hydrolase_4"/>
    <property type="match status" value="1"/>
</dbReference>
<sequence length="363" mass="38844">MSVPDPARPGPAALPATDVLPGSRKGPPSRADLSTSAAQQDLLGPPWVARTIVLGERTDGGEDPAAPDVATLVHQEDAGGCERAVLYLSGFVDYFFQTDHAQAWIDAGYDFYALDLRRAGRSINNHPRPDDVRDLRVHDEEIGLALDLIRGAGARQVVLLGHSTGGLQAVLWAADHPGSIDALVLNSPWLDLNRGWFERTVLTAAVNRLARWLPSVTVGTIGEVYGQHLHSATGGEWDYDLTLKPHVGFPARAGFSRSVRRAHAEVSRGLDVEVPVLLCCSTRSGDRRNPGPAELSSTDVVLDVRQMIERAPMIGPDVTIMEVPGGVHDLALSPGTAREYYSRGAVEWAGARLSEQDGAAAAG</sequence>
<proteinExistence type="predicted"/>
<dbReference type="InterPro" id="IPR029058">
    <property type="entry name" value="AB_hydrolase_fold"/>
</dbReference>
<dbReference type="RefSeq" id="WP_143416810.1">
    <property type="nucleotide sequence ID" value="NZ_VJXR01000003.1"/>
</dbReference>